<name>A0AA95NHX0_9BURK</name>
<dbReference type="KEGG" id="pais:PFX98_03195"/>
<dbReference type="Proteomes" id="UP001177769">
    <property type="component" value="Chromosome"/>
</dbReference>
<sequence length="73" mass="8037">MQTKKSIEVGRFLVSPFTKPTHDGGFAASVSIRSGQGMASHDRVMRFTPRFATQRAAIAYATREGVAWVSKLH</sequence>
<proteinExistence type="predicted"/>
<dbReference type="EMBL" id="CP116346">
    <property type="protein sequence ID" value="WIT12629.1"/>
    <property type="molecule type" value="Genomic_DNA"/>
</dbReference>
<dbReference type="AlphaFoldDB" id="A0AA95NHX0"/>
<dbReference type="RefSeq" id="WP_285233727.1">
    <property type="nucleotide sequence ID" value="NZ_CP116346.1"/>
</dbReference>
<accession>A0AA95NHX0</accession>
<reference evidence="1" key="1">
    <citation type="submission" date="2023-01" db="EMBL/GenBank/DDBJ databases">
        <title>Whole genome sequence of Paucibacter sp. S2-9 isolated from pond sediment.</title>
        <authorList>
            <person name="Jung J.Y."/>
        </authorList>
    </citation>
    <scope>NUCLEOTIDE SEQUENCE</scope>
    <source>
        <strain evidence="1">S2-9</strain>
    </source>
</reference>
<evidence type="ECO:0000313" key="1">
    <source>
        <dbReference type="EMBL" id="WIT12629.1"/>
    </source>
</evidence>
<protein>
    <submittedName>
        <fullName evidence="1">Uncharacterized protein</fullName>
    </submittedName>
</protein>
<evidence type="ECO:0000313" key="2">
    <source>
        <dbReference type="Proteomes" id="UP001177769"/>
    </source>
</evidence>
<keyword evidence="2" id="KW-1185">Reference proteome</keyword>
<organism evidence="1 2">
    <name type="scientific">Paucibacter sediminis</name>
    <dbReference type="NCBI Taxonomy" id="3019553"/>
    <lineage>
        <taxon>Bacteria</taxon>
        <taxon>Pseudomonadati</taxon>
        <taxon>Pseudomonadota</taxon>
        <taxon>Betaproteobacteria</taxon>
        <taxon>Burkholderiales</taxon>
        <taxon>Sphaerotilaceae</taxon>
        <taxon>Roseateles</taxon>
    </lineage>
</organism>
<gene>
    <name evidence="1" type="ORF">PFX98_03195</name>
</gene>